<comment type="caution">
    <text evidence="1">The sequence shown here is derived from an EMBL/GenBank/DDBJ whole genome shotgun (WGS) entry which is preliminary data.</text>
</comment>
<name>A0A2T6ZBH4_TUBBO</name>
<evidence type="ECO:0000313" key="2">
    <source>
        <dbReference type="Proteomes" id="UP000244722"/>
    </source>
</evidence>
<reference evidence="1 2" key="1">
    <citation type="submission" date="2017-04" db="EMBL/GenBank/DDBJ databases">
        <title>Draft genome sequence of Tuber borchii Vittad., a whitish edible truffle.</title>
        <authorList>
            <consortium name="DOE Joint Genome Institute"/>
            <person name="Murat C."/>
            <person name="Kuo A."/>
            <person name="Barry K.W."/>
            <person name="Clum A."/>
            <person name="Dockter R.B."/>
            <person name="Fauchery L."/>
            <person name="Iotti M."/>
            <person name="Kohler A."/>
            <person name="Labutti K."/>
            <person name="Lindquist E.A."/>
            <person name="Lipzen A."/>
            <person name="Ohm R.A."/>
            <person name="Wang M."/>
            <person name="Grigoriev I.V."/>
            <person name="Zambonelli A."/>
            <person name="Martin F.M."/>
        </authorList>
    </citation>
    <scope>NUCLEOTIDE SEQUENCE [LARGE SCALE GENOMIC DNA]</scope>
    <source>
        <strain evidence="1 2">Tbo3840</strain>
    </source>
</reference>
<feature type="non-terminal residue" evidence="1">
    <location>
        <position position="51"/>
    </location>
</feature>
<accession>A0A2T6ZBH4</accession>
<sequence length="51" mass="6057">QSLINFHRTFLHKHLCSSLLLQHLSASPDLRRLADKHAMPARVWRPEMYSF</sequence>
<keyword evidence="2" id="KW-1185">Reference proteome</keyword>
<dbReference type="EMBL" id="NESQ01000456">
    <property type="protein sequence ID" value="PUU72841.1"/>
    <property type="molecule type" value="Genomic_DNA"/>
</dbReference>
<evidence type="ECO:0000313" key="1">
    <source>
        <dbReference type="EMBL" id="PUU72841.1"/>
    </source>
</evidence>
<protein>
    <submittedName>
        <fullName evidence="1">Uncharacterized protein</fullName>
    </submittedName>
</protein>
<feature type="non-terminal residue" evidence="1">
    <location>
        <position position="1"/>
    </location>
</feature>
<organism evidence="1 2">
    <name type="scientific">Tuber borchii</name>
    <name type="common">White truffle</name>
    <dbReference type="NCBI Taxonomy" id="42251"/>
    <lineage>
        <taxon>Eukaryota</taxon>
        <taxon>Fungi</taxon>
        <taxon>Dikarya</taxon>
        <taxon>Ascomycota</taxon>
        <taxon>Pezizomycotina</taxon>
        <taxon>Pezizomycetes</taxon>
        <taxon>Pezizales</taxon>
        <taxon>Tuberaceae</taxon>
        <taxon>Tuber</taxon>
    </lineage>
</organism>
<dbReference type="AlphaFoldDB" id="A0A2T6ZBH4"/>
<dbReference type="Proteomes" id="UP000244722">
    <property type="component" value="Unassembled WGS sequence"/>
</dbReference>
<gene>
    <name evidence="1" type="ORF">B9Z19DRAFT_937379</name>
</gene>
<proteinExistence type="predicted"/>